<protein>
    <recommendedName>
        <fullName evidence="8">RxLR effector PexRD54 WY domain-containing protein</fullName>
    </recommendedName>
</protein>
<evidence type="ECO:0000256" key="1">
    <source>
        <dbReference type="ARBA" id="ARBA00004340"/>
    </source>
</evidence>
<dbReference type="AlphaFoldDB" id="A0AAV0SUR4"/>
<dbReference type="Pfam" id="PF22748">
    <property type="entry name" value="PexRD54_WY"/>
    <property type="match status" value="1"/>
</dbReference>
<feature type="domain" description="RxLR effector PexRD54 WY" evidence="8">
    <location>
        <begin position="264"/>
        <end position="301"/>
    </location>
</feature>
<keyword evidence="4" id="KW-0964">Secreted</keyword>
<feature type="signal peptide" evidence="7">
    <location>
        <begin position="1"/>
        <end position="18"/>
    </location>
</feature>
<evidence type="ECO:0000313" key="9">
    <source>
        <dbReference type="EMBL" id="CAI5708771.1"/>
    </source>
</evidence>
<comment type="caution">
    <text evidence="9">The sequence shown here is derived from an EMBL/GenBank/DDBJ whole genome shotgun (WGS) entry which is preliminary data.</text>
</comment>
<comment type="similarity">
    <text evidence="3">Belongs to the RxLR effector family.</text>
</comment>
<evidence type="ECO:0000256" key="3">
    <source>
        <dbReference type="ARBA" id="ARBA00010400"/>
    </source>
</evidence>
<evidence type="ECO:0000256" key="7">
    <source>
        <dbReference type="SAM" id="SignalP"/>
    </source>
</evidence>
<dbReference type="GO" id="GO:0005576">
    <property type="term" value="C:extracellular region"/>
    <property type="evidence" value="ECO:0007669"/>
    <property type="project" value="UniProtKB-SubCell"/>
</dbReference>
<dbReference type="GO" id="GO:0043657">
    <property type="term" value="C:host cell"/>
    <property type="evidence" value="ECO:0007669"/>
    <property type="project" value="UniProtKB-SubCell"/>
</dbReference>
<dbReference type="EMBL" id="CANTFK010000189">
    <property type="protein sequence ID" value="CAI5708771.1"/>
    <property type="molecule type" value="Genomic_DNA"/>
</dbReference>
<evidence type="ECO:0000256" key="4">
    <source>
        <dbReference type="ARBA" id="ARBA00022525"/>
    </source>
</evidence>
<evidence type="ECO:0000256" key="2">
    <source>
        <dbReference type="ARBA" id="ARBA00004613"/>
    </source>
</evidence>
<dbReference type="InterPro" id="IPR054463">
    <property type="entry name" value="PexRD54_WY"/>
</dbReference>
<evidence type="ECO:0000256" key="6">
    <source>
        <dbReference type="ARBA" id="ARBA00023026"/>
    </source>
</evidence>
<keyword evidence="5 7" id="KW-0732">Signal</keyword>
<gene>
    <name evidence="9" type="ORF">PFR002_LOCUS1898</name>
</gene>
<proteinExistence type="inferred from homology"/>
<organism evidence="9 10">
    <name type="scientific">Peronospora farinosa</name>
    <dbReference type="NCBI Taxonomy" id="134698"/>
    <lineage>
        <taxon>Eukaryota</taxon>
        <taxon>Sar</taxon>
        <taxon>Stramenopiles</taxon>
        <taxon>Oomycota</taxon>
        <taxon>Peronosporomycetes</taxon>
        <taxon>Peronosporales</taxon>
        <taxon>Peronosporaceae</taxon>
        <taxon>Peronospora</taxon>
    </lineage>
</organism>
<evidence type="ECO:0000259" key="8">
    <source>
        <dbReference type="Pfam" id="PF22748"/>
    </source>
</evidence>
<keyword evidence="6" id="KW-0843">Virulence</keyword>
<evidence type="ECO:0000313" key="10">
    <source>
        <dbReference type="Proteomes" id="UP001159659"/>
    </source>
</evidence>
<evidence type="ECO:0000256" key="5">
    <source>
        <dbReference type="ARBA" id="ARBA00022729"/>
    </source>
</evidence>
<reference evidence="9" key="1">
    <citation type="submission" date="2022-12" db="EMBL/GenBank/DDBJ databases">
        <authorList>
            <person name="Webb A."/>
        </authorList>
    </citation>
    <scope>NUCLEOTIDE SEQUENCE</scope>
    <source>
        <strain evidence="9">Pf2</strain>
    </source>
</reference>
<feature type="chain" id="PRO_5043785044" description="RxLR effector PexRD54 WY domain-containing protein" evidence="7">
    <location>
        <begin position="19"/>
        <end position="356"/>
    </location>
</feature>
<sequence length="356" mass="40744">MLIVLALIGWSAASMASAMHEKDMRTTYDYTTLNTTYTLDSVSDANMASNYFDNNLDERTVDIEGILRKFRPDMFENLNEIEKNDKIKLINDIKIGYFKVKDSPNILKGKVFAAWMDYIGKLLPGQEDKVIFEVLASHFLYDHVLASALLLAINLRTNGKIANKLLDLQIEYWESSNLNKDEVYKLLELGKTNDPLKSPLFFHWVNFVEKKLKLFPKEAYKVMLEHLLSNYKSMNALISALVGALVTPRLGVTARNLLNYQFVKWKEGETSAADVFRILDLHLIESGLFDNPVFSAWVHYVRSISSHDKEATKTMLFVLKLVYKENLDRVLNEGSTASTKWIKSLATKLQQALKKL</sequence>
<comment type="subcellular location">
    <subcellularLocation>
        <location evidence="1">Host cell</location>
    </subcellularLocation>
    <subcellularLocation>
        <location evidence="2">Secreted</location>
    </subcellularLocation>
</comment>
<name>A0AAV0SUR4_9STRA</name>
<dbReference type="Proteomes" id="UP001159659">
    <property type="component" value="Unassembled WGS sequence"/>
</dbReference>
<accession>A0AAV0SUR4</accession>